<keyword evidence="2" id="KW-0442">Lipid degradation</keyword>
<dbReference type="GO" id="GO:0046486">
    <property type="term" value="P:glycerolipid metabolic process"/>
    <property type="evidence" value="ECO:0007669"/>
    <property type="project" value="UniProtKB-ARBA"/>
</dbReference>
<dbReference type="Gene3D" id="3.40.1090.10">
    <property type="entry name" value="Cytosolic phospholipase A2 catalytic domain"/>
    <property type="match status" value="1"/>
</dbReference>
<evidence type="ECO:0000256" key="2">
    <source>
        <dbReference type="ARBA" id="ARBA00022963"/>
    </source>
</evidence>
<sequence>MGWDTSLCIQRFENIATKTFDRHASSGFSFARLQNLALSYLRDGQYSSSPIEAAFRSELGKDIRMFNPLSSDLKVAVTTTTAKESKTCLFSNYNGNLRSCDSGYDVVRTRESVHDVSVAQAASCTSAAPWFFRPKAIENVGTFQDGGLQHNNPLNLALWELRHLWPDRSTPDFALSIGTGYSESLLSRACVGTQSPVRDRFIARLFKTFMKSLDGEKMWKEFHNSLPDYAKQRYHRINIAVEGSEPAIDDIASMHNLKRQALAFLERDNNLQAALDAMISSLFYFELEDVPEQCETGYVCDGHIYCRLALPPNGRRWLFTQLTKTSSFFIILGQPIACVDRTSKNLPSFRRRVRFTIGSLDENIGITLRGITDSPTAISGMPKTAKQLVEMQGLTADFGCLDHRGIDKALPRLPQKRKHYGIA</sequence>
<proteinExistence type="predicted"/>
<dbReference type="Pfam" id="PF01734">
    <property type="entry name" value="Patatin"/>
    <property type="match status" value="1"/>
</dbReference>
<name>A0AAE0WJ85_9PEZI</name>
<dbReference type="GO" id="GO:0047499">
    <property type="term" value="F:calcium-independent phospholipase A2 activity"/>
    <property type="evidence" value="ECO:0007669"/>
    <property type="project" value="TreeGrafter"/>
</dbReference>
<dbReference type="SUPFAM" id="SSF52151">
    <property type="entry name" value="FabD/lysophospholipase-like"/>
    <property type="match status" value="1"/>
</dbReference>
<dbReference type="PANTHER" id="PTHR24185:SF1">
    <property type="entry name" value="CALCIUM-INDEPENDENT PHOSPHOLIPASE A2-GAMMA"/>
    <property type="match status" value="1"/>
</dbReference>
<evidence type="ECO:0000256" key="1">
    <source>
        <dbReference type="ARBA" id="ARBA00022801"/>
    </source>
</evidence>
<keyword evidence="7" id="KW-1185">Reference proteome</keyword>
<dbReference type="EMBL" id="JAUTXT010000031">
    <property type="protein sequence ID" value="KAK3672622.1"/>
    <property type="molecule type" value="Genomic_DNA"/>
</dbReference>
<evidence type="ECO:0000256" key="3">
    <source>
        <dbReference type="ARBA" id="ARBA00023098"/>
    </source>
</evidence>
<dbReference type="GO" id="GO:0019369">
    <property type="term" value="P:arachidonate metabolic process"/>
    <property type="evidence" value="ECO:0007669"/>
    <property type="project" value="TreeGrafter"/>
</dbReference>
<dbReference type="PROSITE" id="PS51635">
    <property type="entry name" value="PNPLA"/>
    <property type="match status" value="1"/>
</dbReference>
<dbReference type="Proteomes" id="UP001274830">
    <property type="component" value="Unassembled WGS sequence"/>
</dbReference>
<dbReference type="AlphaFoldDB" id="A0AAE0WJ85"/>
<keyword evidence="1" id="KW-0378">Hydrolase</keyword>
<dbReference type="CDD" id="cd07199">
    <property type="entry name" value="Pat17_PNPLA8_PNPLA9_like"/>
    <property type="match status" value="1"/>
</dbReference>
<dbReference type="GO" id="GO:0016042">
    <property type="term" value="P:lipid catabolic process"/>
    <property type="evidence" value="ECO:0007669"/>
    <property type="project" value="UniProtKB-KW"/>
</dbReference>
<evidence type="ECO:0000313" key="7">
    <source>
        <dbReference type="Proteomes" id="UP001274830"/>
    </source>
</evidence>
<dbReference type="GO" id="GO:0016020">
    <property type="term" value="C:membrane"/>
    <property type="evidence" value="ECO:0007669"/>
    <property type="project" value="TreeGrafter"/>
</dbReference>
<dbReference type="InterPro" id="IPR016035">
    <property type="entry name" value="Acyl_Trfase/lysoPLipase"/>
</dbReference>
<evidence type="ECO:0000256" key="4">
    <source>
        <dbReference type="PROSITE-ProRule" id="PRU01161"/>
    </source>
</evidence>
<comment type="caution">
    <text evidence="6">The sequence shown here is derived from an EMBL/GenBank/DDBJ whole genome shotgun (WGS) entry which is preliminary data.</text>
</comment>
<gene>
    <name evidence="6" type="ORF">LTR78_007434</name>
</gene>
<feature type="domain" description="PNPLA" evidence="5">
    <location>
        <begin position="1"/>
        <end position="158"/>
    </location>
</feature>
<dbReference type="PANTHER" id="PTHR24185">
    <property type="entry name" value="CALCIUM-INDEPENDENT PHOSPHOLIPASE A2-GAMMA"/>
    <property type="match status" value="1"/>
</dbReference>
<protein>
    <recommendedName>
        <fullName evidence="5">PNPLA domain-containing protein</fullName>
    </recommendedName>
</protein>
<evidence type="ECO:0000259" key="5">
    <source>
        <dbReference type="PROSITE" id="PS51635"/>
    </source>
</evidence>
<evidence type="ECO:0000313" key="6">
    <source>
        <dbReference type="EMBL" id="KAK3672622.1"/>
    </source>
</evidence>
<organism evidence="6 7">
    <name type="scientific">Recurvomyces mirabilis</name>
    <dbReference type="NCBI Taxonomy" id="574656"/>
    <lineage>
        <taxon>Eukaryota</taxon>
        <taxon>Fungi</taxon>
        <taxon>Dikarya</taxon>
        <taxon>Ascomycota</taxon>
        <taxon>Pezizomycotina</taxon>
        <taxon>Dothideomycetes</taxon>
        <taxon>Dothideomycetidae</taxon>
        <taxon>Mycosphaerellales</taxon>
        <taxon>Teratosphaeriaceae</taxon>
        <taxon>Recurvomyces</taxon>
    </lineage>
</organism>
<reference evidence="6" key="1">
    <citation type="submission" date="2023-07" db="EMBL/GenBank/DDBJ databases">
        <title>Black Yeasts Isolated from many extreme environments.</title>
        <authorList>
            <person name="Coleine C."/>
            <person name="Stajich J.E."/>
            <person name="Selbmann L."/>
        </authorList>
    </citation>
    <scope>NUCLEOTIDE SEQUENCE</scope>
    <source>
        <strain evidence="6">CCFEE 5485</strain>
    </source>
</reference>
<accession>A0AAE0WJ85</accession>
<dbReference type="InterPro" id="IPR002641">
    <property type="entry name" value="PNPLA_dom"/>
</dbReference>
<feature type="short sequence motif" description="DGA/G" evidence="4">
    <location>
        <begin position="145"/>
        <end position="147"/>
    </location>
</feature>
<keyword evidence="3" id="KW-0443">Lipid metabolism</keyword>
<comment type="caution">
    <text evidence="4">Lacks conserved residue(s) required for the propagation of feature annotation.</text>
</comment>